<dbReference type="GO" id="GO:0008270">
    <property type="term" value="F:zinc ion binding"/>
    <property type="evidence" value="ECO:0007669"/>
    <property type="project" value="UniProtKB-KW"/>
</dbReference>
<comment type="subcellular location">
    <subcellularLocation>
        <location evidence="1">Nucleus</location>
    </subcellularLocation>
</comment>
<evidence type="ECO:0000256" key="4">
    <source>
        <dbReference type="ARBA" id="ARBA00022833"/>
    </source>
</evidence>
<feature type="region of interest" description="Disordered" evidence="7">
    <location>
        <begin position="407"/>
        <end position="530"/>
    </location>
</feature>
<evidence type="ECO:0000313" key="10">
    <source>
        <dbReference type="Proteomes" id="UP000605970"/>
    </source>
</evidence>
<feature type="compositionally biased region" description="Polar residues" evidence="7">
    <location>
        <begin position="589"/>
        <end position="599"/>
    </location>
</feature>
<feature type="compositionally biased region" description="Low complexity" evidence="7">
    <location>
        <begin position="448"/>
        <end position="461"/>
    </location>
</feature>
<dbReference type="Gene3D" id="3.10.20.90">
    <property type="entry name" value="Phosphatidylinositol 3-kinase Catalytic Subunit, Chain A, domain 1"/>
    <property type="match status" value="1"/>
</dbReference>
<dbReference type="InterPro" id="IPR032443">
    <property type="entry name" value="RAWUL"/>
</dbReference>
<dbReference type="PANTHER" id="PTHR45893">
    <property type="entry name" value="POLYCOMB GROUP RING FINGER PROTEIN"/>
    <property type="match status" value="1"/>
</dbReference>
<keyword evidence="10" id="KW-1185">Reference proteome</keyword>
<dbReference type="InterPro" id="IPR013083">
    <property type="entry name" value="Znf_RING/FYVE/PHD"/>
</dbReference>
<feature type="region of interest" description="Disordered" evidence="7">
    <location>
        <begin position="575"/>
        <end position="599"/>
    </location>
</feature>
<evidence type="ECO:0000256" key="2">
    <source>
        <dbReference type="ARBA" id="ARBA00022723"/>
    </source>
</evidence>
<dbReference type="Pfam" id="PF00097">
    <property type="entry name" value="zf-C3HC4"/>
    <property type="match status" value="1"/>
</dbReference>
<dbReference type="SUPFAM" id="SSF57850">
    <property type="entry name" value="RING/U-box"/>
    <property type="match status" value="1"/>
</dbReference>
<keyword evidence="2" id="KW-0479">Metal-binding</keyword>
<dbReference type="AlphaFoldDB" id="A0A8T0A063"/>
<keyword evidence="3 6" id="KW-0863">Zinc-finger</keyword>
<feature type="region of interest" description="Disordered" evidence="7">
    <location>
        <begin position="708"/>
        <end position="739"/>
    </location>
</feature>
<feature type="domain" description="RING-type" evidence="8">
    <location>
        <begin position="18"/>
        <end position="61"/>
    </location>
</feature>
<comment type="caution">
    <text evidence="9">The sequence shown here is derived from an EMBL/GenBank/DDBJ whole genome shotgun (WGS) entry which is preliminary data.</text>
</comment>
<accession>A0A8T0A063</accession>
<dbReference type="InterPro" id="IPR051507">
    <property type="entry name" value="PcG_RING_finger"/>
</dbReference>
<dbReference type="Gene3D" id="3.30.40.10">
    <property type="entry name" value="Zinc/RING finger domain, C3HC4 (zinc finger)"/>
    <property type="match status" value="1"/>
</dbReference>
<dbReference type="Pfam" id="PF16207">
    <property type="entry name" value="RAWUL"/>
    <property type="match status" value="1"/>
</dbReference>
<feature type="compositionally biased region" description="Low complexity" evidence="7">
    <location>
        <begin position="521"/>
        <end position="530"/>
    </location>
</feature>
<dbReference type="InterPro" id="IPR017907">
    <property type="entry name" value="Znf_RING_CS"/>
</dbReference>
<protein>
    <submittedName>
        <fullName evidence="9">RING-type domain-containing protein</fullName>
    </submittedName>
</protein>
<feature type="compositionally biased region" description="Polar residues" evidence="7">
    <location>
        <begin position="495"/>
        <end position="515"/>
    </location>
</feature>
<keyword evidence="5" id="KW-0539">Nucleus</keyword>
<dbReference type="PROSITE" id="PS00518">
    <property type="entry name" value="ZF_RING_1"/>
    <property type="match status" value="1"/>
</dbReference>
<dbReference type="PROSITE" id="PS50089">
    <property type="entry name" value="ZF_RING_2"/>
    <property type="match status" value="1"/>
</dbReference>
<dbReference type="OrthoDB" id="1305878at2759"/>
<proteinExistence type="predicted"/>
<evidence type="ECO:0000256" key="1">
    <source>
        <dbReference type="ARBA" id="ARBA00004123"/>
    </source>
</evidence>
<name>A0A8T0A063_9BILA</name>
<evidence type="ECO:0000256" key="6">
    <source>
        <dbReference type="PROSITE-ProRule" id="PRU00175"/>
    </source>
</evidence>
<evidence type="ECO:0000256" key="5">
    <source>
        <dbReference type="ARBA" id="ARBA00023242"/>
    </source>
</evidence>
<evidence type="ECO:0000259" key="8">
    <source>
        <dbReference type="PROSITE" id="PS50089"/>
    </source>
</evidence>
<dbReference type="GO" id="GO:0005634">
    <property type="term" value="C:nucleus"/>
    <property type="evidence" value="ECO:0007669"/>
    <property type="project" value="UniProtKB-SubCell"/>
</dbReference>
<dbReference type="InterPro" id="IPR018957">
    <property type="entry name" value="Znf_C3HC4_RING-type"/>
</dbReference>
<keyword evidence="4" id="KW-0862">Zinc</keyword>
<evidence type="ECO:0000256" key="7">
    <source>
        <dbReference type="SAM" id="MobiDB-lite"/>
    </source>
</evidence>
<gene>
    <name evidence="9" type="ORF">Mgra_00001707</name>
</gene>
<evidence type="ECO:0000313" key="9">
    <source>
        <dbReference type="EMBL" id="KAF7638898.1"/>
    </source>
</evidence>
<evidence type="ECO:0000256" key="3">
    <source>
        <dbReference type="ARBA" id="ARBA00022771"/>
    </source>
</evidence>
<sequence>MDSRDQAKALGLEESITCFICKKYLSDAVTLNECLHFFCRRCLINHLNLPSPDSRKCPKCKIGLFEPIYRRDPRLQELVYKLVPEHFWQKIKHITSKKHHHSSSRYSSNSPPSERHIRKRRMLLRLSTQLCSLNEKISLQIVYVPLANVLAANNNNSSMFLNENFVENVEKQVGEQIIKQIENVCCNVEQQTPSSSFFPLNIFEKQNKIIGGIEQQQKQHSFNRYFRCSSKVKIQHLKRLLESKLAMTEFYGVYFIDPEFRFVLEDYFTLEDVVQLFSWLRNAPLRLHFTLAQLPPKGDEDRPSALEDMPQLDLESGPMEQVLPIQQQQQSPPPPPIINTTTMCQDFNEITNKKQIEKNGEKSQEVNNEITKTALASSLISPSICDNSQHTPLLPHSSKSLQNSMTTINSKDVRPSAAFTPPNVSTTMPIPRLSTVGASPLRPVPSLQPTTQQPTNINNNIIKDKPNDGRKRQKNTSNNNIQKKPYQKQEKSKLKNIQQELSEGQQISNSQNLQKETSKPQQIQQEKSKVSQKQKASVSVFYFEFIFLNFVCFLLNQLFLQLFYQGERTSLDNGFRNGSSKHTPPPPLTNGSSFINPTIVTNSQQTPQPVVASDYVNFMQNLFQQYHQQQNKQQTSPQFPSFLPANIFGQQTTQQQQQLNSQQMLAMNQMIAMGMFSSGIPFSSEQFSQIPFPFTSTEFLKQNSKKVLQNNNENTTPTKVKKTKSSATSQQNQVIGGNSNHLTKTSTSLSLFILPLLLAFLII</sequence>
<organism evidence="9 10">
    <name type="scientific">Meloidogyne graminicola</name>
    <dbReference type="NCBI Taxonomy" id="189291"/>
    <lineage>
        <taxon>Eukaryota</taxon>
        <taxon>Metazoa</taxon>
        <taxon>Ecdysozoa</taxon>
        <taxon>Nematoda</taxon>
        <taxon>Chromadorea</taxon>
        <taxon>Rhabditida</taxon>
        <taxon>Tylenchina</taxon>
        <taxon>Tylenchomorpha</taxon>
        <taxon>Tylenchoidea</taxon>
        <taxon>Meloidogynidae</taxon>
        <taxon>Meloidogyninae</taxon>
        <taxon>Meloidogyne</taxon>
    </lineage>
</organism>
<feature type="compositionally biased region" description="Basic residues" evidence="7">
    <location>
        <begin position="94"/>
        <end position="103"/>
    </location>
</feature>
<dbReference type="EMBL" id="JABEBT010000009">
    <property type="protein sequence ID" value="KAF7638898.1"/>
    <property type="molecule type" value="Genomic_DNA"/>
</dbReference>
<feature type="region of interest" description="Disordered" evidence="7">
    <location>
        <begin position="94"/>
        <end position="115"/>
    </location>
</feature>
<dbReference type="SMART" id="SM00184">
    <property type="entry name" value="RING"/>
    <property type="match status" value="1"/>
</dbReference>
<dbReference type="InterPro" id="IPR001841">
    <property type="entry name" value="Znf_RING"/>
</dbReference>
<reference evidence="9" key="1">
    <citation type="journal article" date="2020" name="Ecol. Evol.">
        <title>Genome structure and content of the rice root-knot nematode (Meloidogyne graminicola).</title>
        <authorList>
            <person name="Phan N.T."/>
            <person name="Danchin E.G.J."/>
            <person name="Klopp C."/>
            <person name="Perfus-Barbeoch L."/>
            <person name="Kozlowski D.K."/>
            <person name="Koutsovoulos G.D."/>
            <person name="Lopez-Roques C."/>
            <person name="Bouchez O."/>
            <person name="Zahm M."/>
            <person name="Besnard G."/>
            <person name="Bellafiore S."/>
        </authorList>
    </citation>
    <scope>NUCLEOTIDE SEQUENCE</scope>
    <source>
        <strain evidence="9">VN-18</strain>
    </source>
</reference>
<dbReference type="Proteomes" id="UP000605970">
    <property type="component" value="Unassembled WGS sequence"/>
</dbReference>